<dbReference type="GO" id="GO:0005762">
    <property type="term" value="C:mitochondrial large ribosomal subunit"/>
    <property type="evidence" value="ECO:0007669"/>
    <property type="project" value="TreeGrafter"/>
</dbReference>
<keyword evidence="5" id="KW-0687">Ribonucleoprotein</keyword>
<feature type="region of interest" description="Disordered" evidence="8">
    <location>
        <begin position="257"/>
        <end position="287"/>
    </location>
</feature>
<evidence type="ECO:0000256" key="8">
    <source>
        <dbReference type="SAM" id="MobiDB-lite"/>
    </source>
</evidence>
<dbReference type="Pfam" id="PF06984">
    <property type="entry name" value="MRP-L47"/>
    <property type="match status" value="1"/>
</dbReference>
<comment type="subcellular location">
    <subcellularLocation>
        <location evidence="1">Mitochondrion</location>
    </subcellularLocation>
</comment>
<evidence type="ECO:0000256" key="5">
    <source>
        <dbReference type="ARBA" id="ARBA00023274"/>
    </source>
</evidence>
<comment type="caution">
    <text evidence="9">The sequence shown here is derived from an EMBL/GenBank/DDBJ whole genome shotgun (WGS) entry which is preliminary data.</text>
</comment>
<dbReference type="InterPro" id="IPR038340">
    <property type="entry name" value="MRP-L47_sf"/>
</dbReference>
<keyword evidence="4" id="KW-0496">Mitochondrion</keyword>
<sequence>MLSSLPARTSRALCSFPSVCRRTLATHVPAPTASGAPSIAAAASSTANGYGTEDGPLRPHLGIEVNPNHGLYAFFRKKEEDGKVWYETVESIDVAQDKRVRVALHDAESRSWTAAELRRKSFKDLHTLWYVVLRERNLLATQQAEARRLGAHEQILGLWNKAFRVCGSTSTSYHTIPRSPPLHFFHKLPRHVAFIVLHLRRIRYVASHVLSELHTDGGTQQQCRKTMARIKYVINERRLAYEGALKIHNEQREQVLKQEDSERAAAEARAALEAEKEQKAGRRERGAADVAAEGLFETIPEQVKA</sequence>
<dbReference type="AlphaFoldDB" id="A0AAD7TII5"/>
<accession>A0AAD7TII5</accession>
<reference evidence="9" key="1">
    <citation type="submission" date="2022-11" db="EMBL/GenBank/DDBJ databases">
        <title>Genome Sequence of Cubamyces cubensis.</title>
        <authorList>
            <person name="Buettner E."/>
        </authorList>
    </citation>
    <scope>NUCLEOTIDE SEQUENCE</scope>
    <source>
        <strain evidence="9">MPL-01</strain>
    </source>
</reference>
<dbReference type="Gene3D" id="6.10.330.20">
    <property type="match status" value="2"/>
</dbReference>
<dbReference type="GO" id="GO:0003735">
    <property type="term" value="F:structural constituent of ribosome"/>
    <property type="evidence" value="ECO:0007669"/>
    <property type="project" value="InterPro"/>
</dbReference>
<evidence type="ECO:0000313" key="10">
    <source>
        <dbReference type="Proteomes" id="UP001215151"/>
    </source>
</evidence>
<name>A0AAD7TII5_9APHY</name>
<organism evidence="9 10">
    <name type="scientific">Trametes cubensis</name>
    <dbReference type="NCBI Taxonomy" id="1111947"/>
    <lineage>
        <taxon>Eukaryota</taxon>
        <taxon>Fungi</taxon>
        <taxon>Dikarya</taxon>
        <taxon>Basidiomycota</taxon>
        <taxon>Agaricomycotina</taxon>
        <taxon>Agaricomycetes</taxon>
        <taxon>Polyporales</taxon>
        <taxon>Polyporaceae</taxon>
        <taxon>Trametes</taxon>
    </lineage>
</organism>
<evidence type="ECO:0000256" key="7">
    <source>
        <dbReference type="ARBA" id="ARBA00035399"/>
    </source>
</evidence>
<dbReference type="InterPro" id="IPR010729">
    <property type="entry name" value="Ribosomal_uL29_mit"/>
</dbReference>
<evidence type="ECO:0000256" key="3">
    <source>
        <dbReference type="ARBA" id="ARBA00022980"/>
    </source>
</evidence>
<evidence type="ECO:0000256" key="1">
    <source>
        <dbReference type="ARBA" id="ARBA00004173"/>
    </source>
</evidence>
<protein>
    <recommendedName>
        <fullName evidence="6">Large ribosomal subunit protein uL29m</fullName>
    </recommendedName>
    <alternativeName>
        <fullName evidence="7">54S ribosomal protein L4, mitochondrial</fullName>
    </alternativeName>
</protein>
<gene>
    <name evidence="9" type="ORF">ONZ51_g10910</name>
</gene>
<evidence type="ECO:0000256" key="4">
    <source>
        <dbReference type="ARBA" id="ARBA00023128"/>
    </source>
</evidence>
<evidence type="ECO:0000313" key="9">
    <source>
        <dbReference type="EMBL" id="KAJ8462424.1"/>
    </source>
</evidence>
<dbReference type="PANTHER" id="PTHR21183:SF18">
    <property type="entry name" value="LARGE RIBOSOMAL SUBUNIT PROTEIN UL29M"/>
    <property type="match status" value="1"/>
</dbReference>
<comment type="similarity">
    <text evidence="2">Belongs to the universal ribosomal protein uL29 family.</text>
</comment>
<evidence type="ECO:0000256" key="2">
    <source>
        <dbReference type="ARBA" id="ARBA00009254"/>
    </source>
</evidence>
<proteinExistence type="inferred from homology"/>
<evidence type="ECO:0000256" key="6">
    <source>
        <dbReference type="ARBA" id="ARBA00035289"/>
    </source>
</evidence>
<dbReference type="Proteomes" id="UP001215151">
    <property type="component" value="Unassembled WGS sequence"/>
</dbReference>
<keyword evidence="10" id="KW-1185">Reference proteome</keyword>
<dbReference type="EMBL" id="JAPEVG010000467">
    <property type="protein sequence ID" value="KAJ8462424.1"/>
    <property type="molecule type" value="Genomic_DNA"/>
</dbReference>
<dbReference type="GO" id="GO:0032543">
    <property type="term" value="P:mitochondrial translation"/>
    <property type="evidence" value="ECO:0007669"/>
    <property type="project" value="TreeGrafter"/>
</dbReference>
<keyword evidence="3" id="KW-0689">Ribosomal protein</keyword>
<dbReference type="PANTHER" id="PTHR21183">
    <property type="entry name" value="RIBOSOMAL PROTEIN L47, MITOCHONDRIAL-RELATED"/>
    <property type="match status" value="1"/>
</dbReference>